<name>A0ACC2WGW8_9TREE</name>
<dbReference type="Proteomes" id="UP001241377">
    <property type="component" value="Unassembled WGS sequence"/>
</dbReference>
<accession>A0ACC2WGW8</accession>
<proteinExistence type="predicted"/>
<protein>
    <submittedName>
        <fullName evidence="1">Uncharacterized protein</fullName>
    </submittedName>
</protein>
<evidence type="ECO:0000313" key="1">
    <source>
        <dbReference type="EMBL" id="KAJ9110292.1"/>
    </source>
</evidence>
<comment type="caution">
    <text evidence="1">The sequence shown here is derived from an EMBL/GenBank/DDBJ whole genome shotgun (WGS) entry which is preliminary data.</text>
</comment>
<gene>
    <name evidence="1" type="ORF">QFC19_001695</name>
</gene>
<dbReference type="EMBL" id="JASBWR010000013">
    <property type="protein sequence ID" value="KAJ9110292.1"/>
    <property type="molecule type" value="Genomic_DNA"/>
</dbReference>
<organism evidence="1 2">
    <name type="scientific">Naganishia cerealis</name>
    <dbReference type="NCBI Taxonomy" id="610337"/>
    <lineage>
        <taxon>Eukaryota</taxon>
        <taxon>Fungi</taxon>
        <taxon>Dikarya</taxon>
        <taxon>Basidiomycota</taxon>
        <taxon>Agaricomycotina</taxon>
        <taxon>Tremellomycetes</taxon>
        <taxon>Filobasidiales</taxon>
        <taxon>Filobasidiaceae</taxon>
        <taxon>Naganishia</taxon>
    </lineage>
</organism>
<keyword evidence="2" id="KW-1185">Reference proteome</keyword>
<reference evidence="1" key="1">
    <citation type="submission" date="2023-04" db="EMBL/GenBank/DDBJ databases">
        <title>Draft Genome sequencing of Naganishia species isolated from polar environments using Oxford Nanopore Technology.</title>
        <authorList>
            <person name="Leo P."/>
            <person name="Venkateswaran K."/>
        </authorList>
    </citation>
    <scope>NUCLEOTIDE SEQUENCE</scope>
    <source>
        <strain evidence="1">MNA-CCFEE 5261</strain>
    </source>
</reference>
<evidence type="ECO:0000313" key="2">
    <source>
        <dbReference type="Proteomes" id="UP001241377"/>
    </source>
</evidence>
<sequence length="1725" mass="190587">MSGPPVFLGQPVSTGHSSTEEMRRGESGTETSEFSQLQPRISAHSDPAGTESLASSRTIAGSSALPETSGEMAVGNAEIKNLSSGEKTGEGRISDGETEINEKSVDTTEMVELQDGLVYLGTEKQTGKAIIKNKQQLSGGPRHSLPFMKAKNPPPPPPETIDDSPNLPDMTASWWSHLFFLWVQPIMALGAVRELVPEDLYKLGHERDAGVLSKKLLASFQRRWDQADEFNAKLEAGEVPVPRKLRIKWALGGGEGKTRQEKEKEWREKSGKRQPSLMWALSDVFGWYFWASGLIKVVGDTASICTSLVIKQLIRFSGEYYYASRYGTPGPDVGRGVGMAIGLFCLLVLSSLSINHYFLRSSGVGVLARSALISALYERSLKLTGKSRIAHPNGKLVNHISTDVSRVDFACGFCHMAWTAPIQFVVVVIILLVQLQQSALVGIAFLVFLSPVQTWIMKFLFGMRKKSMVFTDKRARLLQELLSGMKVVKLMAWERPFLKRIDEIRTREVRYIRSLLMMKGGNMAIASSVPVIAAILAFITYSSTQGQLEAAETFTALTLFQLLRLPLMIFPMTLSAIVDAQNALGRLQAVFQADILTEERIVDDSAPYALKLDHASFTWDSSSKGVEEPGKAKGGSKKNVLSASAQNKAGNRKKRFGARVKKPFRWIRNRKSGKIEIAEEIHAEIAAGEPGPMEAGDTNVPPVPGLADDINQGEVKQQEEDDQIFKLTDIDIEVPRGQLVAVVGAIGSGKSSLLSGIMQEMRRVEGKVVFGGSTALCSQVPWIINATVRENILFGRPFEEERYWHVIREACLETDLELLPNGDAEMIGEKGINLSGGQKARVNLARAMYYDADLLLLDDILAAVDSHVAALLFDAVRQLNDTTRILVTHALHFLPQVDYIITMHEGRVAERGTYAELRSASGPFAALIRDFANEDQNEKNAEEEEDAIETAVGRPASIPRERLTANAQNALASKETMATGTVGLYVYKGYLKAGRGWITIPLLLAATVISQGFTIMTSYWLVYWQERKWAYSDGFYEGIYVALGLGAAFTVFLMGAAQAFLCFFASVQLHDAAMQRVMRAPQSFFDATPLGRLLNRLTKDIDTLDNTLADALRMLISTIAGVIGTIVLIAIVQPYFLIAVLVVAIVYGHLAAWYQRSALMFKRIDAVLRSPLYAHFSESLSGVTVIRAYGEGDRFIADNQKLMAIETRAYYLTIANQRWLGIRLDALGSVLVFVVAIIVACSDTISPAASGLILSYSVTLQQSFSWIVRQFAEVQNDSNSVDRVLEYANNLEQEAAHDIAETKPPAAWPQTGRIKFENVVMSYRPGLPPALKNLNLDVGTNEKVGIVGRTGAGKSTILTTLYRLVEVTSGRITIDDIDISKIGLHDLRTGLSILPQEPLLFSGTIRSNLDPFGQKTDQELWDAMRRAHLIDSATADHQARKSMNIDPDNQEAMAGSGTHTPTSRFTLDSPVEDEGNNLSVGQRSLVSLARALVRDAPIVVLDEATAAVDLETDAKIQETIRREFKDKTLLCIARKPRLKLPFLCLKLNRRYMNVDRLRTILSYDKILVMDKGAAVEYDTPENLFRQGGIFYSMCDKSNITIEDIETLPPKAKAKIVKDVTQLVLARRTRMCNVLEYKDSKVIYRRYASLFFITSISNTDNELITLEIVHRYVEVLDRYFGNVCELDLIFNFQKAYAVSDSLSSTIGLQPEQPSNLVVLSGSTDPG</sequence>